<evidence type="ECO:0008006" key="4">
    <source>
        <dbReference type="Google" id="ProtNLM"/>
    </source>
</evidence>
<organism evidence="2 3">
    <name type="scientific">Myxococcus landrumensis</name>
    <dbReference type="NCBI Taxonomy" id="2813577"/>
    <lineage>
        <taxon>Bacteria</taxon>
        <taxon>Pseudomonadati</taxon>
        <taxon>Myxococcota</taxon>
        <taxon>Myxococcia</taxon>
        <taxon>Myxococcales</taxon>
        <taxon>Cystobacterineae</taxon>
        <taxon>Myxococcaceae</taxon>
        <taxon>Myxococcus</taxon>
    </lineage>
</organism>
<feature type="signal peptide" evidence="1">
    <location>
        <begin position="1"/>
        <end position="34"/>
    </location>
</feature>
<keyword evidence="1" id="KW-0732">Signal</keyword>
<dbReference type="Proteomes" id="UP000663090">
    <property type="component" value="Chromosome"/>
</dbReference>
<name>A0ABX7NFB6_9BACT</name>
<dbReference type="EMBL" id="CP071091">
    <property type="protein sequence ID" value="QSQ16081.1"/>
    <property type="molecule type" value="Genomic_DNA"/>
</dbReference>
<reference evidence="2 3" key="1">
    <citation type="submission" date="2021-02" db="EMBL/GenBank/DDBJ databases">
        <title>De Novo genome assembly of isolated myxobacteria.</title>
        <authorList>
            <person name="Stevens D.C."/>
        </authorList>
    </citation>
    <scope>NUCLEOTIDE SEQUENCE [LARGE SCALE GENOMIC DNA]</scope>
    <source>
        <strain evidence="2 3">SCHIC003</strain>
    </source>
</reference>
<evidence type="ECO:0000313" key="3">
    <source>
        <dbReference type="Proteomes" id="UP000663090"/>
    </source>
</evidence>
<accession>A0ABX7NFB6</accession>
<evidence type="ECO:0000256" key="1">
    <source>
        <dbReference type="SAM" id="SignalP"/>
    </source>
</evidence>
<keyword evidence="3" id="KW-1185">Reference proteome</keyword>
<gene>
    <name evidence="2" type="ORF">JY572_08535</name>
</gene>
<feature type="chain" id="PRO_5045698312" description="Lipoprotein" evidence="1">
    <location>
        <begin position="35"/>
        <end position="143"/>
    </location>
</feature>
<proteinExistence type="predicted"/>
<sequence length="143" mass="15392">MNPGSLRFPSFRQLAGLGGLSVLLGTLAPDGAFAQEDDAKEATAPQVSCYTAATEASDDYTATQLCRGARSTAPAECFLRVQREGSLTQGQALQLCQFATSDDDPASCFLQAQRKSFGDDARLLQLCQPPVTEFLRYCPVYVQ</sequence>
<evidence type="ECO:0000313" key="2">
    <source>
        <dbReference type="EMBL" id="QSQ16081.1"/>
    </source>
</evidence>
<protein>
    <recommendedName>
        <fullName evidence="4">Lipoprotein</fullName>
    </recommendedName>
</protein>